<keyword evidence="3" id="KW-0732">Signal</keyword>
<dbReference type="AlphaFoldDB" id="A0A225DSR7"/>
<evidence type="ECO:0000313" key="7">
    <source>
        <dbReference type="EMBL" id="OWK40616.1"/>
    </source>
</evidence>
<dbReference type="GO" id="GO:0004035">
    <property type="term" value="F:alkaline phosphatase activity"/>
    <property type="evidence" value="ECO:0007669"/>
    <property type="project" value="InterPro"/>
</dbReference>
<dbReference type="OrthoDB" id="9771966at2"/>
<evidence type="ECO:0000256" key="3">
    <source>
        <dbReference type="ARBA" id="ARBA00022729"/>
    </source>
</evidence>
<keyword evidence="6" id="KW-0812">Transmembrane</keyword>
<dbReference type="InterPro" id="IPR002591">
    <property type="entry name" value="Phosphodiest/P_Trfase"/>
</dbReference>
<evidence type="ECO:0000313" key="8">
    <source>
        <dbReference type="Proteomes" id="UP000214646"/>
    </source>
</evidence>
<name>A0A225DSR7_9BACT</name>
<dbReference type="CDD" id="cd16016">
    <property type="entry name" value="AP-SPAP"/>
    <property type="match status" value="1"/>
</dbReference>
<sequence length="579" mass="62215">MSGWRVVRAGVILAPVFALAGAGIWFVAREFGPTAPPPHAEGRLVVVAVFDQMRGDYPDRWAPLFEREGFERVKAHGVWYSDAHLPYACTETGPGHASIATGVPPSVHGIVGNEWYDRAKGKTVYCSYADRAYERIPANPAAGSRASAKAGTEGGLAPTRLLVPTVADALRAATSGKGRTFSIALKDRAAVLTAGKEPDGCYCFDTATGQFHTSAYYRERVHPWVEHFNKSGVADQWFGKEWDPFTSQALYNKYAGPDDVVGEMADATGAGRTFPHLLSAGLTEPSKAYYAAVEASPFGNELVWSLARSAIEQEELGRGSAPDLLYLGFSSNDIIGHAFGPDSHEVLDVTLRSDKLVAQMIEYLNAQVGPGRYALVITADHGVCPMPEVAQKDHPGAARFNPKDFGGPLGKVLDSMYGAQELSPGRWVESYSYPWVYLNQRLMTAQGIPAVDVEDAAAQWLGNRDFAKTAYTRTSLAGPPLADPIGRSVQLGFHPDRSGDVCIIPKPYQLPIGGPMGTNHGSPWPYDTHVPILACGCGIPGLGKQTKPTSALLVAPIVCRALGIDPPAILTEKLPPEFE</sequence>
<keyword evidence="6" id="KW-1133">Transmembrane helix</keyword>
<dbReference type="PIRSF" id="PIRSF031924">
    <property type="entry name" value="Pi-irrepressible_AP"/>
    <property type="match status" value="1"/>
</dbReference>
<dbReference type="Gene3D" id="3.40.720.10">
    <property type="entry name" value="Alkaline Phosphatase, subunit A"/>
    <property type="match status" value="1"/>
</dbReference>
<dbReference type="PANTHER" id="PTHR10151">
    <property type="entry name" value="ECTONUCLEOTIDE PYROPHOSPHATASE/PHOSPHODIESTERASE"/>
    <property type="match status" value="1"/>
</dbReference>
<evidence type="ECO:0000256" key="2">
    <source>
        <dbReference type="ARBA" id="ARBA00022723"/>
    </source>
</evidence>
<keyword evidence="1 4" id="KW-0597">Phosphoprotein</keyword>
<dbReference type="GO" id="GO:0046872">
    <property type="term" value="F:metal ion binding"/>
    <property type="evidence" value="ECO:0007669"/>
    <property type="project" value="UniProtKB-KW"/>
</dbReference>
<feature type="binding site" evidence="5">
    <location>
        <begin position="186"/>
        <end position="188"/>
    </location>
    <ligand>
        <name>substrate</name>
    </ligand>
</feature>
<dbReference type="SUPFAM" id="SSF53649">
    <property type="entry name" value="Alkaline phosphatase-like"/>
    <property type="match status" value="1"/>
</dbReference>
<accession>A0A225DSR7</accession>
<evidence type="ECO:0000256" key="5">
    <source>
        <dbReference type="PIRSR" id="PIRSR031924-51"/>
    </source>
</evidence>
<dbReference type="InterPro" id="IPR026263">
    <property type="entry name" value="Alkaline_phosphatase_prok"/>
</dbReference>
<feature type="binding site" evidence="5">
    <location>
        <position position="113"/>
    </location>
    <ligand>
        <name>substrate</name>
    </ligand>
</feature>
<comment type="caution">
    <text evidence="7">The sequence shown here is derived from an EMBL/GenBank/DDBJ whole genome shotgun (WGS) entry which is preliminary data.</text>
</comment>
<dbReference type="InterPro" id="IPR017850">
    <property type="entry name" value="Alkaline_phosphatase_core_sf"/>
</dbReference>
<dbReference type="PANTHER" id="PTHR10151:SF120">
    <property type="entry name" value="BIS(5'-ADENOSYL)-TRIPHOSPHATASE"/>
    <property type="match status" value="1"/>
</dbReference>
<evidence type="ECO:0000256" key="4">
    <source>
        <dbReference type="PIRSR" id="PIRSR031924-50"/>
    </source>
</evidence>
<feature type="active site" description="Phosphothreonine intermediate" evidence="4">
    <location>
        <position position="92"/>
    </location>
</feature>
<dbReference type="RefSeq" id="WP_088256506.1">
    <property type="nucleotide sequence ID" value="NZ_NIDE01000008.1"/>
</dbReference>
<evidence type="ECO:0000256" key="1">
    <source>
        <dbReference type="ARBA" id="ARBA00022553"/>
    </source>
</evidence>
<feature type="transmembrane region" description="Helical" evidence="6">
    <location>
        <begin position="7"/>
        <end position="28"/>
    </location>
</feature>
<dbReference type="Pfam" id="PF01663">
    <property type="entry name" value="Phosphodiest"/>
    <property type="match status" value="1"/>
</dbReference>
<dbReference type="Proteomes" id="UP000214646">
    <property type="component" value="Unassembled WGS sequence"/>
</dbReference>
<organism evidence="7 8">
    <name type="scientific">Fimbriiglobus ruber</name>
    <dbReference type="NCBI Taxonomy" id="1908690"/>
    <lineage>
        <taxon>Bacteria</taxon>
        <taxon>Pseudomonadati</taxon>
        <taxon>Planctomycetota</taxon>
        <taxon>Planctomycetia</taxon>
        <taxon>Gemmatales</taxon>
        <taxon>Gemmataceae</taxon>
        <taxon>Fimbriiglobus</taxon>
    </lineage>
</organism>
<gene>
    <name evidence="7" type="ORF">FRUB_05535</name>
</gene>
<evidence type="ECO:0000256" key="6">
    <source>
        <dbReference type="SAM" id="Phobius"/>
    </source>
</evidence>
<keyword evidence="8" id="KW-1185">Reference proteome</keyword>
<keyword evidence="2" id="KW-0479">Metal-binding</keyword>
<proteinExistence type="predicted"/>
<dbReference type="Gene3D" id="3.30.1360.150">
    <property type="match status" value="1"/>
</dbReference>
<reference evidence="8" key="1">
    <citation type="submission" date="2017-06" db="EMBL/GenBank/DDBJ databases">
        <title>Genome analysis of Fimbriiglobus ruber SP5, the first member of the order Planctomycetales with confirmed chitinolytic capability.</title>
        <authorList>
            <person name="Ravin N.V."/>
            <person name="Rakitin A.L."/>
            <person name="Ivanova A.A."/>
            <person name="Beletsky A.V."/>
            <person name="Kulichevskaya I.S."/>
            <person name="Mardanov A.V."/>
            <person name="Dedysh S.N."/>
        </authorList>
    </citation>
    <scope>NUCLEOTIDE SEQUENCE [LARGE SCALE GENOMIC DNA]</scope>
    <source>
        <strain evidence="8">SP5</strain>
    </source>
</reference>
<keyword evidence="6" id="KW-0472">Membrane</keyword>
<protein>
    <submittedName>
        <fullName evidence="7">Alkaline phosphatase</fullName>
    </submittedName>
</protein>
<dbReference type="EMBL" id="NIDE01000008">
    <property type="protein sequence ID" value="OWK40616.1"/>
    <property type="molecule type" value="Genomic_DNA"/>
</dbReference>